<protein>
    <submittedName>
        <fullName evidence="2">Uncharacterized protein</fullName>
    </submittedName>
</protein>
<feature type="region of interest" description="Disordered" evidence="1">
    <location>
        <begin position="1"/>
        <end position="27"/>
    </location>
</feature>
<evidence type="ECO:0000313" key="3">
    <source>
        <dbReference type="Proteomes" id="UP000467840"/>
    </source>
</evidence>
<feature type="region of interest" description="Disordered" evidence="1">
    <location>
        <begin position="51"/>
        <end position="85"/>
    </location>
</feature>
<comment type="caution">
    <text evidence="2">The sequence shown here is derived from an EMBL/GenBank/DDBJ whole genome shotgun (WGS) entry which is preliminary data.</text>
</comment>
<dbReference type="EMBL" id="JAAGAX010000016">
    <property type="protein sequence ID" value="KAF2287719.1"/>
    <property type="molecule type" value="Genomic_DNA"/>
</dbReference>
<accession>A0A6A6KJW5</accession>
<proteinExistence type="predicted"/>
<evidence type="ECO:0000313" key="2">
    <source>
        <dbReference type="EMBL" id="KAF2287719.1"/>
    </source>
</evidence>
<name>A0A6A6KJW5_HEVBR</name>
<sequence>MNKNGSSVAEEPKVSVTEKSNALEDGKIMEDEKMEGASEKSPHGILAAVDESRSSKIENSHPMAESEVDGIGPEASLVGIEPEDS</sequence>
<dbReference type="AlphaFoldDB" id="A0A6A6KJW5"/>
<dbReference type="Proteomes" id="UP000467840">
    <property type="component" value="Chromosome 8"/>
</dbReference>
<evidence type="ECO:0000256" key="1">
    <source>
        <dbReference type="SAM" id="MobiDB-lite"/>
    </source>
</evidence>
<organism evidence="2 3">
    <name type="scientific">Hevea brasiliensis</name>
    <name type="common">Para rubber tree</name>
    <name type="synonym">Siphonia brasiliensis</name>
    <dbReference type="NCBI Taxonomy" id="3981"/>
    <lineage>
        <taxon>Eukaryota</taxon>
        <taxon>Viridiplantae</taxon>
        <taxon>Streptophyta</taxon>
        <taxon>Embryophyta</taxon>
        <taxon>Tracheophyta</taxon>
        <taxon>Spermatophyta</taxon>
        <taxon>Magnoliopsida</taxon>
        <taxon>eudicotyledons</taxon>
        <taxon>Gunneridae</taxon>
        <taxon>Pentapetalae</taxon>
        <taxon>rosids</taxon>
        <taxon>fabids</taxon>
        <taxon>Malpighiales</taxon>
        <taxon>Euphorbiaceae</taxon>
        <taxon>Crotonoideae</taxon>
        <taxon>Micrandreae</taxon>
        <taxon>Hevea</taxon>
    </lineage>
</organism>
<gene>
    <name evidence="2" type="ORF">GH714_002439</name>
</gene>
<keyword evidence="3" id="KW-1185">Reference proteome</keyword>
<reference evidence="2 3" key="1">
    <citation type="journal article" date="2020" name="Mol. Plant">
        <title>The Chromosome-Based Rubber Tree Genome Provides New Insights into Spurge Genome Evolution and Rubber Biosynthesis.</title>
        <authorList>
            <person name="Liu J."/>
            <person name="Shi C."/>
            <person name="Shi C.C."/>
            <person name="Li W."/>
            <person name="Zhang Q.J."/>
            <person name="Zhang Y."/>
            <person name="Li K."/>
            <person name="Lu H.F."/>
            <person name="Shi C."/>
            <person name="Zhu S.T."/>
            <person name="Xiao Z.Y."/>
            <person name="Nan H."/>
            <person name="Yue Y."/>
            <person name="Zhu X.G."/>
            <person name="Wu Y."/>
            <person name="Hong X.N."/>
            <person name="Fan G.Y."/>
            <person name="Tong Y."/>
            <person name="Zhang D."/>
            <person name="Mao C.L."/>
            <person name="Liu Y.L."/>
            <person name="Hao S.J."/>
            <person name="Liu W.Q."/>
            <person name="Lv M.Q."/>
            <person name="Zhang H.B."/>
            <person name="Liu Y."/>
            <person name="Hu-Tang G.R."/>
            <person name="Wang J.P."/>
            <person name="Wang J.H."/>
            <person name="Sun Y.H."/>
            <person name="Ni S.B."/>
            <person name="Chen W.B."/>
            <person name="Zhang X.C."/>
            <person name="Jiao Y.N."/>
            <person name="Eichler E.E."/>
            <person name="Li G.H."/>
            <person name="Liu X."/>
            <person name="Gao L.Z."/>
        </authorList>
    </citation>
    <scope>NUCLEOTIDE SEQUENCE [LARGE SCALE GENOMIC DNA]</scope>
    <source>
        <strain evidence="3">cv. GT1</strain>
        <tissue evidence="2">Leaf</tissue>
    </source>
</reference>